<protein>
    <submittedName>
        <fullName evidence="1">Uncharacterized protein</fullName>
    </submittedName>
</protein>
<dbReference type="RefSeq" id="WP_065914972.1">
    <property type="nucleotide sequence ID" value="NZ_CP016793.1"/>
</dbReference>
<keyword evidence="2" id="KW-1185">Reference proteome</keyword>
<gene>
    <name evidence="1" type="ORF">BBK82_11345</name>
</gene>
<reference evidence="1 2" key="1">
    <citation type="submission" date="2016-07" db="EMBL/GenBank/DDBJ databases">
        <title>Complete genome sequence of the Lentzea guizhouensis DHS C013.</title>
        <authorList>
            <person name="Cao C."/>
        </authorList>
    </citation>
    <scope>NUCLEOTIDE SEQUENCE [LARGE SCALE GENOMIC DNA]</scope>
    <source>
        <strain evidence="1 2">DHS C013</strain>
    </source>
</reference>
<organism evidence="1 2">
    <name type="scientific">Lentzea guizhouensis</name>
    <dbReference type="NCBI Taxonomy" id="1586287"/>
    <lineage>
        <taxon>Bacteria</taxon>
        <taxon>Bacillati</taxon>
        <taxon>Actinomycetota</taxon>
        <taxon>Actinomycetes</taxon>
        <taxon>Pseudonocardiales</taxon>
        <taxon>Pseudonocardiaceae</taxon>
        <taxon>Lentzea</taxon>
    </lineage>
</organism>
<dbReference type="Proteomes" id="UP000093053">
    <property type="component" value="Chromosome"/>
</dbReference>
<dbReference type="KEGG" id="led:BBK82_11345"/>
<accession>A0A1B2HFT6</accession>
<name>A0A1B2HFT6_9PSEU</name>
<evidence type="ECO:0000313" key="1">
    <source>
        <dbReference type="EMBL" id="ANZ36570.1"/>
    </source>
</evidence>
<sequence length="189" mass="21449">MVDWDEEVDINRRGDALDQVQVRLRVLQPDLLFARFRFDCNWTQPLRLREQVELTVRNLQVDGSPGIKLHTTSNWVKDSSMDVIVHFPAPQKENTEVSFAINLNWPRRFKPLVERTPDRLTVSFKRPTGHVVSKLVLPAGTDAFAEPVGDPALVKVIPGEDESGRKTVTFESFNLPARQPAGVRLELKG</sequence>
<evidence type="ECO:0000313" key="2">
    <source>
        <dbReference type="Proteomes" id="UP000093053"/>
    </source>
</evidence>
<proteinExistence type="predicted"/>
<dbReference type="EMBL" id="CP016793">
    <property type="protein sequence ID" value="ANZ36570.1"/>
    <property type="molecule type" value="Genomic_DNA"/>
</dbReference>
<dbReference type="AlphaFoldDB" id="A0A1B2HFT6"/>
<dbReference type="STRING" id="1586287.BBK82_11345"/>
<dbReference type="OrthoDB" id="3676177at2"/>